<keyword evidence="2" id="KW-1185">Reference proteome</keyword>
<name>A0ABR3SFK7_9PEZI</name>
<organism evidence="1 2">
    <name type="scientific">Neofusicoccum ribis</name>
    <dbReference type="NCBI Taxonomy" id="45134"/>
    <lineage>
        <taxon>Eukaryota</taxon>
        <taxon>Fungi</taxon>
        <taxon>Dikarya</taxon>
        <taxon>Ascomycota</taxon>
        <taxon>Pezizomycotina</taxon>
        <taxon>Dothideomycetes</taxon>
        <taxon>Dothideomycetes incertae sedis</taxon>
        <taxon>Botryosphaeriales</taxon>
        <taxon>Botryosphaeriaceae</taxon>
        <taxon>Neofusicoccum</taxon>
    </lineage>
</organism>
<evidence type="ECO:0000313" key="2">
    <source>
        <dbReference type="Proteomes" id="UP001521116"/>
    </source>
</evidence>
<reference evidence="1 2" key="1">
    <citation type="submission" date="2024-02" db="EMBL/GenBank/DDBJ databases">
        <title>De novo assembly and annotation of 12 fungi associated with fruit tree decline syndrome in Ontario, Canada.</title>
        <authorList>
            <person name="Sulman M."/>
            <person name="Ellouze W."/>
            <person name="Ilyukhin E."/>
        </authorList>
    </citation>
    <scope>NUCLEOTIDE SEQUENCE [LARGE SCALE GENOMIC DNA]</scope>
    <source>
        <strain evidence="1 2">M1-105</strain>
    </source>
</reference>
<evidence type="ECO:0000313" key="1">
    <source>
        <dbReference type="EMBL" id="KAL1618816.1"/>
    </source>
</evidence>
<dbReference type="Proteomes" id="UP001521116">
    <property type="component" value="Unassembled WGS sequence"/>
</dbReference>
<accession>A0ABR3SFK7</accession>
<dbReference type="EMBL" id="JAJVDC020000199">
    <property type="protein sequence ID" value="KAL1618816.1"/>
    <property type="molecule type" value="Genomic_DNA"/>
</dbReference>
<comment type="caution">
    <text evidence="1">The sequence shown here is derived from an EMBL/GenBank/DDBJ whole genome shotgun (WGS) entry which is preliminary data.</text>
</comment>
<gene>
    <name evidence="1" type="ORF">SLS56_010375</name>
</gene>
<proteinExistence type="predicted"/>
<sequence>MTVNYKAYYDPKNLFETLIEAHDVLQTAVQFLEGSQRGARINKPLEDHLIKLLTCFVNVWTIYATISRDFQHRRMFIPSLFKAAIGYYGVDKHLEEIRKLREKRVFVDTAQARIEAAVNGNLLQQERKDKAQTQNQKTIKEKLPFDDRNPAWNFWITMHNKFRTETHTGIGQWLFEDNTIHDAFTAILWQLLESDTAYQSFAHGQCKSYPGHYSSTPDRWENLIMNYAKPGVSKHRRTFFILIDGIDQVDYETNELEIANTLSYIIDTLARLQGGTFQVRLLLTGSDKSFERVQSDSVAFLHLQTRVPHEVVQRNIRASIKEISESRGRDLQRDRLLKNFEDKLCEHYSRQPSTVKTILDSIHGLKRKKDLKELLDSNWDDPTASGQAWNSSELFFS</sequence>
<protein>
    <submittedName>
        <fullName evidence="1">Uncharacterized protein</fullName>
    </submittedName>
</protein>